<dbReference type="AlphaFoldDB" id="A0A395LJD6"/>
<evidence type="ECO:0000313" key="7">
    <source>
        <dbReference type="Proteomes" id="UP000254101"/>
    </source>
</evidence>
<dbReference type="PANTHER" id="PTHR44688">
    <property type="entry name" value="DNA-BINDING TRANSCRIPTIONAL ACTIVATOR DEVR_DOSR"/>
    <property type="match status" value="1"/>
</dbReference>
<feature type="compositionally biased region" description="Gly residues" evidence="4">
    <location>
        <begin position="215"/>
        <end position="225"/>
    </location>
</feature>
<dbReference type="Proteomes" id="UP000254101">
    <property type="component" value="Unassembled WGS sequence"/>
</dbReference>
<dbReference type="CDD" id="cd06170">
    <property type="entry name" value="LuxR_C_like"/>
    <property type="match status" value="1"/>
</dbReference>
<dbReference type="OrthoDB" id="9782655at2"/>
<evidence type="ECO:0000256" key="2">
    <source>
        <dbReference type="ARBA" id="ARBA00023125"/>
    </source>
</evidence>
<keyword evidence="1" id="KW-0805">Transcription regulation</keyword>
<dbReference type="InterPro" id="IPR036388">
    <property type="entry name" value="WH-like_DNA-bd_sf"/>
</dbReference>
<dbReference type="PANTHER" id="PTHR44688:SF16">
    <property type="entry name" value="DNA-BINDING TRANSCRIPTIONAL ACTIVATOR DEVR_DOSR"/>
    <property type="match status" value="1"/>
</dbReference>
<dbReference type="SMART" id="SM00421">
    <property type="entry name" value="HTH_LUXR"/>
    <property type="match status" value="1"/>
</dbReference>
<dbReference type="SUPFAM" id="SSF46894">
    <property type="entry name" value="C-terminal effector domain of the bipartite response regulators"/>
    <property type="match status" value="1"/>
</dbReference>
<dbReference type="InterPro" id="IPR000792">
    <property type="entry name" value="Tscrpt_reg_LuxR_C"/>
</dbReference>
<dbReference type="Gene3D" id="3.40.50.2300">
    <property type="match status" value="1"/>
</dbReference>
<protein>
    <submittedName>
        <fullName evidence="6">LuxR family transcriptional regulator</fullName>
    </submittedName>
</protein>
<feature type="domain" description="HTH luxR-type" evidence="5">
    <location>
        <begin position="133"/>
        <end position="198"/>
    </location>
</feature>
<keyword evidence="7" id="KW-1185">Reference proteome</keyword>
<feature type="region of interest" description="Disordered" evidence="4">
    <location>
        <begin position="204"/>
        <end position="225"/>
    </location>
</feature>
<accession>A0A395LJD6</accession>
<evidence type="ECO:0000259" key="5">
    <source>
        <dbReference type="PROSITE" id="PS50043"/>
    </source>
</evidence>
<dbReference type="InterPro" id="IPR016032">
    <property type="entry name" value="Sig_transdc_resp-reg_C-effctor"/>
</dbReference>
<keyword evidence="2" id="KW-0238">DNA-binding</keyword>
<dbReference type="Gene3D" id="1.10.10.10">
    <property type="entry name" value="Winged helix-like DNA-binding domain superfamily/Winged helix DNA-binding domain"/>
    <property type="match status" value="1"/>
</dbReference>
<evidence type="ECO:0000256" key="3">
    <source>
        <dbReference type="ARBA" id="ARBA00023163"/>
    </source>
</evidence>
<dbReference type="GO" id="GO:0006355">
    <property type="term" value="P:regulation of DNA-templated transcription"/>
    <property type="evidence" value="ECO:0007669"/>
    <property type="project" value="InterPro"/>
</dbReference>
<evidence type="ECO:0000256" key="4">
    <source>
        <dbReference type="SAM" id="MobiDB-lite"/>
    </source>
</evidence>
<dbReference type="InterPro" id="IPR011006">
    <property type="entry name" value="CheY-like_superfamily"/>
</dbReference>
<dbReference type="RefSeq" id="WP_115491264.1">
    <property type="nucleotide sequence ID" value="NZ_JACHWW010000001.1"/>
</dbReference>
<dbReference type="GO" id="GO:0003677">
    <property type="term" value="F:DNA binding"/>
    <property type="evidence" value="ECO:0007669"/>
    <property type="project" value="UniProtKB-KW"/>
</dbReference>
<sequence>MNTIFLIDTDAERRAEVGRVLLQGGLHAEPFEASEEFVAFGAVDGGPQGLALVADTNGAAASLCERLRDDPRLVPVLAYADAPRLEHVVAAMQAGAQSYLEWPFTFAGFSEEIARIEPAMRADLERKRRSAVAQSRLARLTGREREVLASLVTHGTNKAIAKQLDISPRTVEKYRAAILVRLGVANSAQAIRIAAEGGVFDGLPADETLTDQPGSGDGDAGSVIG</sequence>
<gene>
    <name evidence="6" type="ORF">DL238_05065</name>
</gene>
<comment type="caution">
    <text evidence="6">The sequence shown here is derived from an EMBL/GenBank/DDBJ whole genome shotgun (WGS) entry which is preliminary data.</text>
</comment>
<dbReference type="EMBL" id="QRBB01000001">
    <property type="protein sequence ID" value="RDS77042.1"/>
    <property type="molecule type" value="Genomic_DNA"/>
</dbReference>
<organism evidence="6 7">
    <name type="scientific">Alteriqipengyuania lutimaris</name>
    <dbReference type="NCBI Taxonomy" id="1538146"/>
    <lineage>
        <taxon>Bacteria</taxon>
        <taxon>Pseudomonadati</taxon>
        <taxon>Pseudomonadota</taxon>
        <taxon>Alphaproteobacteria</taxon>
        <taxon>Sphingomonadales</taxon>
        <taxon>Erythrobacteraceae</taxon>
        <taxon>Alteriqipengyuania</taxon>
    </lineage>
</organism>
<dbReference type="Pfam" id="PF00196">
    <property type="entry name" value="GerE"/>
    <property type="match status" value="1"/>
</dbReference>
<proteinExistence type="predicted"/>
<name>A0A395LJD6_9SPHN</name>
<evidence type="ECO:0000313" key="6">
    <source>
        <dbReference type="EMBL" id="RDS77042.1"/>
    </source>
</evidence>
<keyword evidence="3" id="KW-0804">Transcription</keyword>
<dbReference type="PRINTS" id="PR00038">
    <property type="entry name" value="HTHLUXR"/>
</dbReference>
<dbReference type="SUPFAM" id="SSF52172">
    <property type="entry name" value="CheY-like"/>
    <property type="match status" value="1"/>
</dbReference>
<dbReference type="PROSITE" id="PS50043">
    <property type="entry name" value="HTH_LUXR_2"/>
    <property type="match status" value="1"/>
</dbReference>
<evidence type="ECO:0000256" key="1">
    <source>
        <dbReference type="ARBA" id="ARBA00023015"/>
    </source>
</evidence>
<reference evidence="6 7" key="1">
    <citation type="submission" date="2018-07" db="EMBL/GenBank/DDBJ databases">
        <title>Erythrobacter nanhaiensis sp. nov., a novel member of the genus Erythrobacter isolated from the South China Sea.</title>
        <authorList>
            <person name="Chen X."/>
            <person name="Liu J."/>
        </authorList>
    </citation>
    <scope>NUCLEOTIDE SEQUENCE [LARGE SCALE GENOMIC DNA]</scope>
    <source>
        <strain evidence="6 7">S-5</strain>
    </source>
</reference>